<dbReference type="CDD" id="cd21134">
    <property type="entry name" value="YTH"/>
    <property type="match status" value="1"/>
</dbReference>
<dbReference type="EMBL" id="JBJQND010000017">
    <property type="protein sequence ID" value="KAL3842076.1"/>
    <property type="molecule type" value="Genomic_DNA"/>
</dbReference>
<proteinExistence type="predicted"/>
<sequence>MASIDREMETRFFIAKCTNIQSLKKCVNTCEWACKDRDKPPHPKDILNEAFTSGKVTIIFSVNNCHGWHGYVEMIGPAEKQMGENCVMSKSISDHPLRNNKDHTHNDIESFTTESNFLTSDTVSLPADELIQTKTLIQDPENRTCDQFSVQENHWYYFPVRWQVNFIHEFGEQCLPSKETDNLVAVDGTPINKARNWQEVSPDVGQKMCFLIDNHYKFLYDKRNLKLQQSLEKKPDPFYRAQSGEVEEQMWKKVVDKVERELGKVHLACPFGSQRYNLHKAESDTDMFIVYQANTKDLLGFDPPKHTVKNSDHEECDYTIHEVHRYCELILNGDPRCVETLFLHPASLVQASLEWKNLVSKRMLFLNIQCLDKYLRDAEGSRGIKQLRRWCDDNPLATVLNIKMCKLLYIVVRLLQNAKNIVDGQPLEIYRSEGSEERKLLMSIRAGDFPVVQAWSIIESLQTEISSKRDSLSTQSVTDDAAKTQMEEWLIQMRYTNFLEKH</sequence>
<keyword evidence="3" id="KW-1185">Reference proteome</keyword>
<dbReference type="Gene3D" id="3.10.590.10">
    <property type="entry name" value="ph1033 like domains"/>
    <property type="match status" value="1"/>
</dbReference>
<evidence type="ECO:0000259" key="1">
    <source>
        <dbReference type="Pfam" id="PF04146"/>
    </source>
</evidence>
<name>A0ABD3TY74_SINWO</name>
<reference evidence="2 3" key="1">
    <citation type="submission" date="2024-11" db="EMBL/GenBank/DDBJ databases">
        <title>Chromosome-level genome assembly of the freshwater bivalve Anodonta woodiana.</title>
        <authorList>
            <person name="Chen X."/>
        </authorList>
    </citation>
    <scope>NUCLEOTIDE SEQUENCE [LARGE SCALE GENOMIC DNA]</scope>
    <source>
        <strain evidence="2">MN2024</strain>
        <tissue evidence="2">Gills</tissue>
    </source>
</reference>
<feature type="domain" description="YTH" evidence="1">
    <location>
        <begin position="10"/>
        <end position="212"/>
    </location>
</feature>
<dbReference type="Proteomes" id="UP001634394">
    <property type="component" value="Unassembled WGS sequence"/>
</dbReference>
<evidence type="ECO:0000313" key="2">
    <source>
        <dbReference type="EMBL" id="KAL3842076.1"/>
    </source>
</evidence>
<dbReference type="PANTHER" id="PTHR34817">
    <property type="entry name" value="NUCLEOTIDYLTRANSFERASE"/>
    <property type="match status" value="1"/>
</dbReference>
<dbReference type="InterPro" id="IPR018775">
    <property type="entry name" value="RlaP"/>
</dbReference>
<evidence type="ECO:0000313" key="3">
    <source>
        <dbReference type="Proteomes" id="UP001634394"/>
    </source>
</evidence>
<dbReference type="AlphaFoldDB" id="A0ABD3TY74"/>
<dbReference type="Pfam" id="PF10127">
    <property type="entry name" value="RlaP"/>
    <property type="match status" value="1"/>
</dbReference>
<dbReference type="Pfam" id="PF04146">
    <property type="entry name" value="YTH"/>
    <property type="match status" value="1"/>
</dbReference>
<dbReference type="PANTHER" id="PTHR34817:SF1">
    <property type="entry name" value="NUCLEOTIDYLTRANSFERASE"/>
    <property type="match status" value="1"/>
</dbReference>
<dbReference type="InterPro" id="IPR007275">
    <property type="entry name" value="YTH_domain"/>
</dbReference>
<comment type="caution">
    <text evidence="2">The sequence shown here is derived from an EMBL/GenBank/DDBJ whole genome shotgun (WGS) entry which is preliminary data.</text>
</comment>
<protein>
    <recommendedName>
        <fullName evidence="1">YTH domain-containing protein</fullName>
    </recommendedName>
</protein>
<accession>A0ABD3TY74</accession>
<gene>
    <name evidence="2" type="ORF">ACJMK2_020141</name>
</gene>
<organism evidence="2 3">
    <name type="scientific">Sinanodonta woodiana</name>
    <name type="common">Chinese pond mussel</name>
    <name type="synonym">Anodonta woodiana</name>
    <dbReference type="NCBI Taxonomy" id="1069815"/>
    <lineage>
        <taxon>Eukaryota</taxon>
        <taxon>Metazoa</taxon>
        <taxon>Spiralia</taxon>
        <taxon>Lophotrochozoa</taxon>
        <taxon>Mollusca</taxon>
        <taxon>Bivalvia</taxon>
        <taxon>Autobranchia</taxon>
        <taxon>Heteroconchia</taxon>
        <taxon>Palaeoheterodonta</taxon>
        <taxon>Unionida</taxon>
        <taxon>Unionoidea</taxon>
        <taxon>Unionidae</taxon>
        <taxon>Unioninae</taxon>
        <taxon>Sinanodonta</taxon>
    </lineage>
</organism>